<dbReference type="RefSeq" id="WP_316436620.1">
    <property type="nucleotide sequence ID" value="NZ_CP053587.1"/>
</dbReference>
<gene>
    <name evidence="2" type="ORF">HJG54_29345</name>
</gene>
<organism evidence="2">
    <name type="scientific">Leptolyngbya sp. NK1-12</name>
    <dbReference type="NCBI Taxonomy" id="2547451"/>
    <lineage>
        <taxon>Bacteria</taxon>
        <taxon>Bacillati</taxon>
        <taxon>Cyanobacteriota</taxon>
        <taxon>Cyanophyceae</taxon>
        <taxon>Leptolyngbyales</taxon>
        <taxon>Leptolyngbyaceae</taxon>
        <taxon>Leptolyngbya group</taxon>
        <taxon>Leptolyngbya</taxon>
    </lineage>
</organism>
<dbReference type="EMBL" id="CP053587">
    <property type="protein sequence ID" value="WNZ27026.1"/>
    <property type="molecule type" value="Genomic_DNA"/>
</dbReference>
<reference evidence="2" key="1">
    <citation type="submission" date="2020-05" db="EMBL/GenBank/DDBJ databases">
        <authorList>
            <person name="Zhu T."/>
            <person name="Keshari N."/>
            <person name="Lu X."/>
        </authorList>
    </citation>
    <scope>NUCLEOTIDE SEQUENCE</scope>
    <source>
        <strain evidence="2">NK1-12</strain>
    </source>
</reference>
<evidence type="ECO:0000313" key="2">
    <source>
        <dbReference type="EMBL" id="WNZ27026.1"/>
    </source>
</evidence>
<protein>
    <recommendedName>
        <fullName evidence="1">NIL domain-containing protein</fullName>
    </recommendedName>
</protein>
<dbReference type="AlphaFoldDB" id="A0AA96WQD7"/>
<dbReference type="InterPro" id="IPR018449">
    <property type="entry name" value="NIL_domain"/>
</dbReference>
<dbReference type="Pfam" id="PF09383">
    <property type="entry name" value="NIL"/>
    <property type="match status" value="1"/>
</dbReference>
<accession>A0AA96WQD7</accession>
<proteinExistence type="predicted"/>
<evidence type="ECO:0000259" key="1">
    <source>
        <dbReference type="Pfam" id="PF09383"/>
    </source>
</evidence>
<feature type="domain" description="NIL" evidence="1">
    <location>
        <begin position="29"/>
        <end position="85"/>
    </location>
</feature>
<name>A0AA96WQD7_9CYAN</name>
<sequence>MQQAHLRYATHIEKQPPVHLRIRVYLCQQEPIVSHLISQFGLSVNVNQVVLENRVFPRQVDLELHGTIAQVQQGLAYLASVSLAVQGKPNADGDSWYY</sequence>